<dbReference type="EMBL" id="CP074694">
    <property type="protein sequence ID" value="QVL34762.1"/>
    <property type="molecule type" value="Genomic_DNA"/>
</dbReference>
<proteinExistence type="predicted"/>
<keyword evidence="3" id="KW-1185">Reference proteome</keyword>
<feature type="signal peptide" evidence="1">
    <location>
        <begin position="1"/>
        <end position="25"/>
    </location>
</feature>
<dbReference type="Gene3D" id="1.20.120.10">
    <property type="entry name" value="Cytochrome c/b562"/>
    <property type="match status" value="1"/>
</dbReference>
<reference evidence="2" key="1">
    <citation type="submission" date="2021-05" db="EMBL/GenBank/DDBJ databases">
        <title>Complete genome sequence of the cellulolytic planctomycete Telmatocola sphagniphila SP2T and characterization of the first cellulase from planctomycetes.</title>
        <authorList>
            <person name="Rakitin A.L."/>
            <person name="Beletsky A.V."/>
            <person name="Naumoff D.G."/>
            <person name="Kulichevskaya I.S."/>
            <person name="Mardanov A.V."/>
            <person name="Ravin N.V."/>
            <person name="Dedysh S.N."/>
        </authorList>
    </citation>
    <scope>NUCLEOTIDE SEQUENCE</scope>
    <source>
        <strain evidence="2">SP2T</strain>
    </source>
</reference>
<evidence type="ECO:0000256" key="1">
    <source>
        <dbReference type="SAM" id="SignalP"/>
    </source>
</evidence>
<dbReference type="InterPro" id="IPR010980">
    <property type="entry name" value="Cyt_c/b562"/>
</dbReference>
<dbReference type="KEGG" id="tsph:KIH39_12885"/>
<dbReference type="InterPro" id="IPR015984">
    <property type="entry name" value="Cyt_c_prime_subgr"/>
</dbReference>
<feature type="chain" id="PRO_5034992810" evidence="1">
    <location>
        <begin position="26"/>
        <end position="135"/>
    </location>
</feature>
<dbReference type="GO" id="GO:0020037">
    <property type="term" value="F:heme binding"/>
    <property type="evidence" value="ECO:0007669"/>
    <property type="project" value="InterPro"/>
</dbReference>
<dbReference type="PRINTS" id="PR00608">
    <property type="entry name" value="CYTCHROMECII"/>
</dbReference>
<keyword evidence="1" id="KW-0732">Signal</keyword>
<dbReference type="InterPro" id="IPR002321">
    <property type="entry name" value="Cyt_c_II"/>
</dbReference>
<evidence type="ECO:0000313" key="3">
    <source>
        <dbReference type="Proteomes" id="UP000676194"/>
    </source>
</evidence>
<dbReference type="RefSeq" id="WP_213500089.1">
    <property type="nucleotide sequence ID" value="NZ_CP074694.1"/>
</dbReference>
<dbReference type="Proteomes" id="UP000676194">
    <property type="component" value="Chromosome"/>
</dbReference>
<dbReference type="PROSITE" id="PS51009">
    <property type="entry name" value="CYTCII"/>
    <property type="match status" value="1"/>
</dbReference>
<dbReference type="GO" id="GO:0022900">
    <property type="term" value="P:electron transport chain"/>
    <property type="evidence" value="ECO:0007669"/>
    <property type="project" value="InterPro"/>
</dbReference>
<sequence length="135" mass="14406">MKIRGLAGLALVACVLSFPIAQMSAADYADTETIMKKVNGGKKGLHNQTKQALKASDVNWSDVSKLTKEYAKLAADLPKNKVEKGSKESWEKLAKAYSEEAAKLDKAATDKNLEAATAALGNLGKSCKACHDAHK</sequence>
<evidence type="ECO:0000313" key="2">
    <source>
        <dbReference type="EMBL" id="QVL34762.1"/>
    </source>
</evidence>
<gene>
    <name evidence="2" type="ORF">KIH39_12885</name>
</gene>
<dbReference type="GO" id="GO:0009055">
    <property type="term" value="F:electron transfer activity"/>
    <property type="evidence" value="ECO:0007669"/>
    <property type="project" value="InterPro"/>
</dbReference>
<name>A0A8E6EXD3_9BACT</name>
<organism evidence="2 3">
    <name type="scientific">Telmatocola sphagniphila</name>
    <dbReference type="NCBI Taxonomy" id="1123043"/>
    <lineage>
        <taxon>Bacteria</taxon>
        <taxon>Pseudomonadati</taxon>
        <taxon>Planctomycetota</taxon>
        <taxon>Planctomycetia</taxon>
        <taxon>Gemmatales</taxon>
        <taxon>Gemmataceae</taxon>
    </lineage>
</organism>
<protein>
    <submittedName>
        <fullName evidence="2">Cytochrome c</fullName>
    </submittedName>
</protein>
<accession>A0A8E6EXD3</accession>
<dbReference type="SUPFAM" id="SSF47175">
    <property type="entry name" value="Cytochromes"/>
    <property type="match status" value="1"/>
</dbReference>
<dbReference type="Pfam" id="PF01322">
    <property type="entry name" value="Cytochrom_C_2"/>
    <property type="match status" value="1"/>
</dbReference>
<dbReference type="GO" id="GO:0005506">
    <property type="term" value="F:iron ion binding"/>
    <property type="evidence" value="ECO:0007669"/>
    <property type="project" value="InterPro"/>
</dbReference>
<dbReference type="AlphaFoldDB" id="A0A8E6EXD3"/>